<feature type="domain" description="Rieske" evidence="5">
    <location>
        <begin position="48"/>
        <end position="148"/>
    </location>
</feature>
<dbReference type="SUPFAM" id="SSF50022">
    <property type="entry name" value="ISP domain"/>
    <property type="match status" value="1"/>
</dbReference>
<dbReference type="RefSeq" id="WP_107010726.1">
    <property type="nucleotide sequence ID" value="NZ_CP028136.1"/>
</dbReference>
<dbReference type="Proteomes" id="UP000241507">
    <property type="component" value="Chromosome"/>
</dbReference>
<dbReference type="PROSITE" id="PS51257">
    <property type="entry name" value="PROKAR_LIPOPROTEIN"/>
    <property type="match status" value="1"/>
</dbReference>
<dbReference type="OrthoDB" id="165343at2"/>
<evidence type="ECO:0000256" key="4">
    <source>
        <dbReference type="ARBA" id="ARBA00023014"/>
    </source>
</evidence>
<dbReference type="PROSITE" id="PS51296">
    <property type="entry name" value="RIESKE"/>
    <property type="match status" value="1"/>
</dbReference>
<dbReference type="EMBL" id="CP028136">
    <property type="protein sequence ID" value="AVR43941.1"/>
    <property type="molecule type" value="Genomic_DNA"/>
</dbReference>
<dbReference type="Pfam" id="PF00355">
    <property type="entry name" value="Rieske"/>
    <property type="match status" value="1"/>
</dbReference>
<keyword evidence="3" id="KW-0408">Iron</keyword>
<proteinExistence type="predicted"/>
<accession>A0A2R3Z103</accession>
<evidence type="ECO:0000313" key="6">
    <source>
        <dbReference type="EMBL" id="AVR43941.1"/>
    </source>
</evidence>
<dbReference type="InterPro" id="IPR017941">
    <property type="entry name" value="Rieske_2Fe-2S"/>
</dbReference>
<keyword evidence="4" id="KW-0411">Iron-sulfur</keyword>
<keyword evidence="1" id="KW-0001">2Fe-2S</keyword>
<dbReference type="KEGG" id="grs:C7S20_00920"/>
<reference evidence="7" key="1">
    <citation type="submission" date="2018-03" db="EMBL/GenBank/DDBJ databases">
        <title>Gramella fulva sp. nov., isolated from a dry surface of tidal flat.</title>
        <authorList>
            <person name="Hwang S.H."/>
            <person name="Hwang W.M."/>
            <person name="Kang K."/>
            <person name="Ahn T.-Y."/>
        </authorList>
    </citation>
    <scope>NUCLEOTIDE SEQUENCE [LARGE SCALE GENOMIC DNA]</scope>
    <source>
        <strain evidence="7">SH35</strain>
    </source>
</reference>
<evidence type="ECO:0000256" key="3">
    <source>
        <dbReference type="ARBA" id="ARBA00023004"/>
    </source>
</evidence>
<gene>
    <name evidence="6" type="ORF">C7S20_00920</name>
</gene>
<keyword evidence="7" id="KW-1185">Reference proteome</keyword>
<name>A0A2R3Z103_9FLAO</name>
<dbReference type="InterPro" id="IPR036922">
    <property type="entry name" value="Rieske_2Fe-2S_sf"/>
</dbReference>
<evidence type="ECO:0000256" key="1">
    <source>
        <dbReference type="ARBA" id="ARBA00022714"/>
    </source>
</evidence>
<dbReference type="Gene3D" id="2.102.10.10">
    <property type="entry name" value="Rieske [2Fe-2S] iron-sulphur domain"/>
    <property type="match status" value="1"/>
</dbReference>
<dbReference type="CDD" id="cd03467">
    <property type="entry name" value="Rieske"/>
    <property type="match status" value="1"/>
</dbReference>
<evidence type="ECO:0000256" key="2">
    <source>
        <dbReference type="ARBA" id="ARBA00022723"/>
    </source>
</evidence>
<organism evidence="6 7">
    <name type="scientific">Christiangramia fulva</name>
    <dbReference type="NCBI Taxonomy" id="2126553"/>
    <lineage>
        <taxon>Bacteria</taxon>
        <taxon>Pseudomonadati</taxon>
        <taxon>Bacteroidota</taxon>
        <taxon>Flavobacteriia</taxon>
        <taxon>Flavobacteriales</taxon>
        <taxon>Flavobacteriaceae</taxon>
        <taxon>Christiangramia</taxon>
    </lineage>
</organism>
<dbReference type="GO" id="GO:0051537">
    <property type="term" value="F:2 iron, 2 sulfur cluster binding"/>
    <property type="evidence" value="ECO:0007669"/>
    <property type="project" value="UniProtKB-KW"/>
</dbReference>
<evidence type="ECO:0000313" key="7">
    <source>
        <dbReference type="Proteomes" id="UP000241507"/>
    </source>
</evidence>
<sequence length="151" mass="15777">MKRIEFISSVGKGVILICSGSCVLAGCSSGGDDSEMNNGGNNGGTDNKVSISLSTLSDVGDQTTKNGILFFRVGAGNTTNDFIATEAICPHQGGKLVWIQNDMLIECQLHHSQYEADGDVIQGPQNASGSTRDLKIYSISISGDTLTATKS</sequence>
<evidence type="ECO:0000259" key="5">
    <source>
        <dbReference type="PROSITE" id="PS51296"/>
    </source>
</evidence>
<protein>
    <submittedName>
        <fullName evidence="6">Rieske</fullName>
    </submittedName>
</protein>
<keyword evidence="2" id="KW-0479">Metal-binding</keyword>
<dbReference type="GO" id="GO:0046872">
    <property type="term" value="F:metal ion binding"/>
    <property type="evidence" value="ECO:0007669"/>
    <property type="project" value="UniProtKB-KW"/>
</dbReference>
<dbReference type="AlphaFoldDB" id="A0A2R3Z103"/>